<evidence type="ECO:0000256" key="10">
    <source>
        <dbReference type="ARBA" id="ARBA00023006"/>
    </source>
</evidence>
<dbReference type="CDD" id="cd00180">
    <property type="entry name" value="PKc"/>
    <property type="match status" value="1"/>
</dbReference>
<organism evidence="15 16">
    <name type="scientific">Fusarium acuminatum</name>
    <dbReference type="NCBI Taxonomy" id="5515"/>
    <lineage>
        <taxon>Eukaryota</taxon>
        <taxon>Fungi</taxon>
        <taxon>Dikarya</taxon>
        <taxon>Ascomycota</taxon>
        <taxon>Pezizomycotina</taxon>
        <taxon>Sordariomycetes</taxon>
        <taxon>Hypocreomycetidae</taxon>
        <taxon>Hypocreales</taxon>
        <taxon>Nectriaceae</taxon>
        <taxon>Fusarium</taxon>
        <taxon>Fusarium tricinctum species complex</taxon>
    </lineage>
</organism>
<evidence type="ECO:0000256" key="4">
    <source>
        <dbReference type="ARBA" id="ARBA00022527"/>
    </source>
</evidence>
<keyword evidence="3" id="KW-0813">Transport</keyword>
<evidence type="ECO:0000256" key="12">
    <source>
        <dbReference type="ARBA" id="ARBA00047899"/>
    </source>
</evidence>
<keyword evidence="9" id="KW-0653">Protein transport</keyword>
<dbReference type="PANTHER" id="PTHR24348:SF22">
    <property type="entry name" value="NON-SPECIFIC SERINE_THREONINE PROTEIN KINASE"/>
    <property type="match status" value="1"/>
</dbReference>
<proteinExistence type="predicted"/>
<dbReference type="SUPFAM" id="SSF48403">
    <property type="entry name" value="Ankyrin repeat"/>
    <property type="match status" value="2"/>
</dbReference>
<dbReference type="EMBL" id="CP151264">
    <property type="protein sequence ID" value="WZH47137.1"/>
    <property type="molecule type" value="Genomic_DNA"/>
</dbReference>
<reference evidence="15 16" key="1">
    <citation type="submission" date="2024-04" db="EMBL/GenBank/DDBJ databases">
        <title>Complete genome sequence of Fusarium acuminatum.</title>
        <authorList>
            <person name="Lan B."/>
        </authorList>
    </citation>
    <scope>NUCLEOTIDE SEQUENCE [LARGE SCALE GENOMIC DNA]</scope>
    <source>
        <strain evidence="15">1A</strain>
    </source>
</reference>
<keyword evidence="16" id="KW-1185">Reference proteome</keyword>
<evidence type="ECO:0000256" key="13">
    <source>
        <dbReference type="ARBA" id="ARBA00048679"/>
    </source>
</evidence>
<evidence type="ECO:0000256" key="8">
    <source>
        <dbReference type="ARBA" id="ARBA00022840"/>
    </source>
</evidence>
<dbReference type="PROSITE" id="PS50011">
    <property type="entry name" value="PROTEIN_KINASE_DOM"/>
    <property type="match status" value="1"/>
</dbReference>
<protein>
    <recommendedName>
        <fullName evidence="2">non-specific serine/threonine protein kinase</fullName>
        <ecNumber evidence="2">2.7.11.1</ecNumber>
    </recommendedName>
    <alternativeName>
        <fullName evidence="11">Autophagy-related protein 1</fullName>
    </alternativeName>
</protein>
<evidence type="ECO:0000256" key="6">
    <source>
        <dbReference type="ARBA" id="ARBA00022741"/>
    </source>
</evidence>
<evidence type="ECO:0000259" key="14">
    <source>
        <dbReference type="PROSITE" id="PS50011"/>
    </source>
</evidence>
<dbReference type="SMART" id="SM00248">
    <property type="entry name" value="ANK"/>
    <property type="match status" value="9"/>
</dbReference>
<comment type="catalytic activity">
    <reaction evidence="13">
        <text>L-seryl-[protein] + ATP = O-phospho-L-seryl-[protein] + ADP + H(+)</text>
        <dbReference type="Rhea" id="RHEA:17989"/>
        <dbReference type="Rhea" id="RHEA-COMP:9863"/>
        <dbReference type="Rhea" id="RHEA-COMP:11604"/>
        <dbReference type="ChEBI" id="CHEBI:15378"/>
        <dbReference type="ChEBI" id="CHEBI:29999"/>
        <dbReference type="ChEBI" id="CHEBI:30616"/>
        <dbReference type="ChEBI" id="CHEBI:83421"/>
        <dbReference type="ChEBI" id="CHEBI:456216"/>
        <dbReference type="EC" id="2.7.11.1"/>
    </reaction>
</comment>
<keyword evidence="7 15" id="KW-0418">Kinase</keyword>
<sequence>METIVDPFSQILWQDPLILPSESIQSIEEQVKEQLNRNENRFPAFLAHLSSLEKKGRGTETVFINEYIQGFTDRSFIDRGATFSVEKAVAIPNQQTTSSAPAVIRQKRVVALKSVRIQSQSDELPKAGWDHVLLEIRALLHETLRYHPNIVRLIGLYWGPDGASGNVYPQLVIEHADHGTLEDLQNNSKSPLPFAVKQKLLYDAGKGLSIIHACGIIHGDIKRQNVLIFADNSDHGPYMAKLADFGGAIYGSEKYDSYRFICKTPKYAAPETDGIVTAEAAKLCDVYSFGLLVCETFNDGDLSSLHYEFSTQRNSISSSVTLAQLKQSGRLLHRATSMIQDSFDMHEINQNCAEMVLFVLEQTIQKSLTDRSLAKAQVALRGIPPGFRPKVKAPVDPGFVFEPEKLKKILSWQQQENILRDLQAISDSGDQSRDVELHKLFAAWFLFRCYIAEFGTFLHPEKACAALRRAASDAVTGSDDSSGFEYLAASCVWRVSQALGQTTPELLEVLPSSLQWATLRGGWQAAQDLEDALPLLSDEARENVTRTYQNARRLVNYFSGVPGSLAFLPRHLRRDFQIDNVEQLQKELKEELGAAYEQSLKSSHGINENNQQVNHFDRIFVNSRGHGILHMAAARGQAKTIEYLINIFKLDIDLPNQDCEETPLVCSCRNAHLEASLALLRHGADPKGHPLGQDTPLHWLWRFEKEELMLMAKGLLDAGALINAASGSMRAEVLKAHADWEGTMSISTTPLGRCVLFQNVHAAGVLIELGADPMFEIDGKSPFQLAAMLALPKFLRLFLSQGHTKSGIPGLFNGFDDVTLLKMTQEQRSGNRDTFSLLSRLVRNGPRYRSDIEETLAIFKEQRELLANAACPSGHSGEALCMQIRLGNRDIVEALLKMGHDPSGLPGYRPMREAVLLNDEKVFRLLRDYGGDIESYPEWPRTLLHDLAGRPASSPPGTIIAQYLIDSGVSVSDHPLGTRPPVVEAILHGYLDLANLLIQNGARIGCPYQLGPELPRISIFKELLEQRTKMSLSILQFLLRPNDTSAGHEPILRHNEQFNFIVDHIGDPAEEQSAWTILATSPPARKDVVEAEIYMAQVQCMLLEDSPFASKECINFDHQRFGTALCRAALFQNHFLVGKLLLSGADSNIRFRQNFGPAQRYFGDGSPANLALGCYEVAIEGWNDTVPDAMLEDMRSVINELESIRDYPDEALTRGETLRKRHKDLLSIRNDTLAMRSQMANMNLQQSLVDLSTVSAIQAPDLDESQREVFQATEVIVRWIFDSQRYGTIGRAEMARIASGENA</sequence>
<feature type="domain" description="Protein kinase" evidence="14">
    <location>
        <begin position="71"/>
        <end position="380"/>
    </location>
</feature>
<dbReference type="Gene3D" id="1.25.40.20">
    <property type="entry name" value="Ankyrin repeat-containing domain"/>
    <property type="match status" value="2"/>
</dbReference>
<evidence type="ECO:0000313" key="16">
    <source>
        <dbReference type="Proteomes" id="UP001489902"/>
    </source>
</evidence>
<dbReference type="InterPro" id="IPR008271">
    <property type="entry name" value="Ser/Thr_kinase_AS"/>
</dbReference>
<name>A0ABZ2X529_9HYPO</name>
<dbReference type="Gene3D" id="1.10.510.10">
    <property type="entry name" value="Transferase(Phosphotransferase) domain 1"/>
    <property type="match status" value="1"/>
</dbReference>
<dbReference type="PANTHER" id="PTHR24348">
    <property type="entry name" value="SERINE/THREONINE-PROTEIN KINASE UNC-51-RELATED"/>
    <property type="match status" value="1"/>
</dbReference>
<dbReference type="Proteomes" id="UP001489902">
    <property type="component" value="Chromosome 5"/>
</dbReference>
<dbReference type="SMART" id="SM00220">
    <property type="entry name" value="S_TKc"/>
    <property type="match status" value="1"/>
</dbReference>
<dbReference type="GO" id="GO:0004674">
    <property type="term" value="F:protein serine/threonine kinase activity"/>
    <property type="evidence" value="ECO:0007669"/>
    <property type="project" value="UniProtKB-KW"/>
</dbReference>
<comment type="subcellular location">
    <subcellularLocation>
        <location evidence="1">Preautophagosomal structure membrane</location>
        <topology evidence="1">Peripheral membrane protein</topology>
    </subcellularLocation>
</comment>
<evidence type="ECO:0000256" key="3">
    <source>
        <dbReference type="ARBA" id="ARBA00022448"/>
    </source>
</evidence>
<dbReference type="InterPro" id="IPR000719">
    <property type="entry name" value="Prot_kinase_dom"/>
</dbReference>
<dbReference type="InterPro" id="IPR036770">
    <property type="entry name" value="Ankyrin_rpt-contain_sf"/>
</dbReference>
<evidence type="ECO:0000256" key="11">
    <source>
        <dbReference type="ARBA" id="ARBA00030237"/>
    </source>
</evidence>
<gene>
    <name evidence="15" type="ORF">QYS62_008279</name>
</gene>
<keyword evidence="8" id="KW-0067">ATP-binding</keyword>
<dbReference type="InterPro" id="IPR011009">
    <property type="entry name" value="Kinase-like_dom_sf"/>
</dbReference>
<evidence type="ECO:0000256" key="7">
    <source>
        <dbReference type="ARBA" id="ARBA00022777"/>
    </source>
</evidence>
<dbReference type="InterPro" id="IPR045269">
    <property type="entry name" value="Atg1-like"/>
</dbReference>
<evidence type="ECO:0000256" key="1">
    <source>
        <dbReference type="ARBA" id="ARBA00004623"/>
    </source>
</evidence>
<dbReference type="InterPro" id="IPR002110">
    <property type="entry name" value="Ankyrin_rpt"/>
</dbReference>
<evidence type="ECO:0000256" key="5">
    <source>
        <dbReference type="ARBA" id="ARBA00022679"/>
    </source>
</evidence>
<dbReference type="SUPFAM" id="SSF56112">
    <property type="entry name" value="Protein kinase-like (PK-like)"/>
    <property type="match status" value="1"/>
</dbReference>
<keyword evidence="6" id="KW-0547">Nucleotide-binding</keyword>
<keyword evidence="4 15" id="KW-0723">Serine/threonine-protein kinase</keyword>
<keyword evidence="5" id="KW-0808">Transferase</keyword>
<evidence type="ECO:0000256" key="2">
    <source>
        <dbReference type="ARBA" id="ARBA00012513"/>
    </source>
</evidence>
<comment type="catalytic activity">
    <reaction evidence="12">
        <text>L-threonyl-[protein] + ATP = O-phospho-L-threonyl-[protein] + ADP + H(+)</text>
        <dbReference type="Rhea" id="RHEA:46608"/>
        <dbReference type="Rhea" id="RHEA-COMP:11060"/>
        <dbReference type="Rhea" id="RHEA-COMP:11605"/>
        <dbReference type="ChEBI" id="CHEBI:15378"/>
        <dbReference type="ChEBI" id="CHEBI:30013"/>
        <dbReference type="ChEBI" id="CHEBI:30616"/>
        <dbReference type="ChEBI" id="CHEBI:61977"/>
        <dbReference type="ChEBI" id="CHEBI:456216"/>
        <dbReference type="EC" id="2.7.11.1"/>
    </reaction>
</comment>
<evidence type="ECO:0000313" key="15">
    <source>
        <dbReference type="EMBL" id="WZH47137.1"/>
    </source>
</evidence>
<evidence type="ECO:0000256" key="9">
    <source>
        <dbReference type="ARBA" id="ARBA00022927"/>
    </source>
</evidence>
<dbReference type="PROSITE" id="PS00108">
    <property type="entry name" value="PROTEIN_KINASE_ST"/>
    <property type="match status" value="1"/>
</dbReference>
<keyword evidence="10" id="KW-0072">Autophagy</keyword>
<dbReference type="EC" id="2.7.11.1" evidence="2"/>
<accession>A0ABZ2X529</accession>
<dbReference type="Pfam" id="PF00069">
    <property type="entry name" value="Pkinase"/>
    <property type="match status" value="1"/>
</dbReference>
<dbReference type="Pfam" id="PF12796">
    <property type="entry name" value="Ank_2"/>
    <property type="match status" value="1"/>
</dbReference>